<protein>
    <recommendedName>
        <fullName evidence="2">DUF6801 domain-containing protein</fullName>
    </recommendedName>
</protein>
<name>A0A229SYY0_9PSEU</name>
<evidence type="ECO:0000256" key="1">
    <source>
        <dbReference type="SAM" id="SignalP"/>
    </source>
</evidence>
<comment type="caution">
    <text evidence="3">The sequence shown here is derived from an EMBL/GenBank/DDBJ whole genome shotgun (WGS) entry which is preliminary data.</text>
</comment>
<feature type="chain" id="PRO_5012669290" description="DUF6801 domain-containing protein" evidence="1">
    <location>
        <begin position="26"/>
        <end position="203"/>
    </location>
</feature>
<feature type="signal peptide" evidence="1">
    <location>
        <begin position="1"/>
        <end position="25"/>
    </location>
</feature>
<accession>A0A229SYY0</accession>
<dbReference type="OrthoDB" id="3623853at2"/>
<dbReference type="EMBL" id="NMUL01000031">
    <property type="protein sequence ID" value="OXM63834.1"/>
    <property type="molecule type" value="Genomic_DNA"/>
</dbReference>
<evidence type="ECO:0000259" key="2">
    <source>
        <dbReference type="Pfam" id="PF20611"/>
    </source>
</evidence>
<dbReference type="RefSeq" id="WP_093950806.1">
    <property type="nucleotide sequence ID" value="NZ_NMUL01000031.1"/>
</dbReference>
<evidence type="ECO:0000313" key="3">
    <source>
        <dbReference type="EMBL" id="OXM63834.1"/>
    </source>
</evidence>
<reference evidence="4" key="1">
    <citation type="submission" date="2017-07" db="EMBL/GenBank/DDBJ databases">
        <title>Comparative genome mining reveals phylogenetic distribution patterns of secondary metabolites in Amycolatopsis.</title>
        <authorList>
            <person name="Adamek M."/>
            <person name="Alanjary M."/>
            <person name="Sales-Ortells H."/>
            <person name="Goodfellow M."/>
            <person name="Bull A.T."/>
            <person name="Kalinowski J."/>
            <person name="Ziemert N."/>
        </authorList>
    </citation>
    <scope>NUCLEOTIDE SEQUENCE [LARGE SCALE GENOMIC DNA]</scope>
    <source>
        <strain evidence="4">H5</strain>
    </source>
</reference>
<dbReference type="AlphaFoldDB" id="A0A229SYY0"/>
<proteinExistence type="predicted"/>
<keyword evidence="1" id="KW-0732">Signal</keyword>
<keyword evidence="4" id="KW-1185">Reference proteome</keyword>
<evidence type="ECO:0000313" key="4">
    <source>
        <dbReference type="Proteomes" id="UP000215199"/>
    </source>
</evidence>
<sequence length="203" mass="20389">MILRVLTAVSCAAAMAVAMAGPASAATVTYQTGAVADFCNLIPGVSPQPATFTARFDAPDSVASGTTITPAGLGGVLRFDVGPHALLTAVGYDGFRGRVDLGLAATGATLSGPSATGLTVPEQIFPAGGAIEVQFDQGPGAIVPSLTAGTPGSATVKVTTTATFTVEVHKKANDTWTPWTMQCNVKVTNPPQNTAFSPSIPVT</sequence>
<dbReference type="InterPro" id="IPR046542">
    <property type="entry name" value="DUF6801"/>
</dbReference>
<dbReference type="Proteomes" id="UP000215199">
    <property type="component" value="Unassembled WGS sequence"/>
</dbReference>
<gene>
    <name evidence="3" type="ORF">CF165_29280</name>
</gene>
<feature type="domain" description="DUF6801" evidence="2">
    <location>
        <begin position="44"/>
        <end position="196"/>
    </location>
</feature>
<organism evidence="3 4">
    <name type="scientific">Amycolatopsis vastitatis</name>
    <dbReference type="NCBI Taxonomy" id="1905142"/>
    <lineage>
        <taxon>Bacteria</taxon>
        <taxon>Bacillati</taxon>
        <taxon>Actinomycetota</taxon>
        <taxon>Actinomycetes</taxon>
        <taxon>Pseudonocardiales</taxon>
        <taxon>Pseudonocardiaceae</taxon>
        <taxon>Amycolatopsis</taxon>
    </lineage>
</organism>
<dbReference type="Pfam" id="PF20611">
    <property type="entry name" value="DUF6801"/>
    <property type="match status" value="1"/>
</dbReference>